<gene>
    <name evidence="1" type="ORF">ISP01_09585</name>
</gene>
<evidence type="ECO:0000313" key="1">
    <source>
        <dbReference type="EMBL" id="MBF4469642.1"/>
    </source>
</evidence>
<reference evidence="1" key="1">
    <citation type="submission" date="2020-10" db="EMBL/GenBank/DDBJ databases">
        <title>Dehalococcoides mccartyi of a TCE/Cr reducing biochatode.</title>
        <authorList>
            <person name="Matturro B."/>
        </authorList>
    </citation>
    <scope>NUCLEOTIDE SEQUENCE</scope>
    <source>
        <strain evidence="1">Bin4</strain>
    </source>
</reference>
<sequence length="343" mass="38382">MGYDESLFSRLNDGWYSEKSNTMATLASEVDIYPGVQLPQRLNGGIFRVGSNIKADWVDISINNSTTADVQNNIVKIGDGENLDMSATHWLVNFDSWYELRLIVENNQSNIKFKSGSTELPFSKKGDNEYFVNLTSFNSKILDFIINGGIVNIKNIILVCHTLKTGSGSTSIGINNINNLNNSLDKKVDKTVKIAGKDLTNDIILDIDDLTFNNPISLDKIAIDNLILKGSNSWVDNPIVPMGDFNVKQYMFKNLNIMFTIVTFRGREGTQLGFKESYSNVLPIAPKTVLACWSENKRTTVDSGLVNTNCSWSVSNNSKNVTFIYYQGSKHTLSWDFFMLSIQ</sequence>
<dbReference type="Proteomes" id="UP000658733">
    <property type="component" value="Unassembled WGS sequence"/>
</dbReference>
<name>A0A843AEY8_METAZ</name>
<dbReference type="AlphaFoldDB" id="A0A843AEY8"/>
<protein>
    <submittedName>
        <fullName evidence="1">Uncharacterized protein</fullName>
    </submittedName>
</protein>
<dbReference type="RefSeq" id="WP_278524263.1">
    <property type="nucleotide sequence ID" value="NZ_JADIIN010000075.1"/>
</dbReference>
<proteinExistence type="predicted"/>
<comment type="caution">
    <text evidence="1">The sequence shown here is derived from an EMBL/GenBank/DDBJ whole genome shotgun (WGS) entry which is preliminary data.</text>
</comment>
<accession>A0A843AEY8</accession>
<evidence type="ECO:0000313" key="2">
    <source>
        <dbReference type="Proteomes" id="UP000658733"/>
    </source>
</evidence>
<organism evidence="1 2">
    <name type="scientific">Methanobrevibacter arboriphilus</name>
    <dbReference type="NCBI Taxonomy" id="39441"/>
    <lineage>
        <taxon>Archaea</taxon>
        <taxon>Methanobacteriati</taxon>
        <taxon>Methanobacteriota</taxon>
        <taxon>Methanomada group</taxon>
        <taxon>Methanobacteria</taxon>
        <taxon>Methanobacteriales</taxon>
        <taxon>Methanobacteriaceae</taxon>
        <taxon>Methanobrevibacter</taxon>
    </lineage>
</organism>
<dbReference type="EMBL" id="JADIIN010000075">
    <property type="protein sequence ID" value="MBF4469642.1"/>
    <property type="molecule type" value="Genomic_DNA"/>
</dbReference>